<dbReference type="Proteomes" id="UP000603200">
    <property type="component" value="Unassembled WGS sequence"/>
</dbReference>
<reference evidence="3 4" key="1">
    <citation type="submission" date="2021-01" db="EMBL/GenBank/DDBJ databases">
        <title>Whole genome shotgun sequence of Actinoplanes humidus NBRC 14915.</title>
        <authorList>
            <person name="Komaki H."/>
            <person name="Tamura T."/>
        </authorList>
    </citation>
    <scope>NUCLEOTIDE SEQUENCE [LARGE SCALE GENOMIC DNA]</scope>
    <source>
        <strain evidence="3 4">NBRC 14915</strain>
    </source>
</reference>
<dbReference type="SUPFAM" id="SSF55961">
    <property type="entry name" value="Bet v1-like"/>
    <property type="match status" value="1"/>
</dbReference>
<comment type="caution">
    <text evidence="3">The sequence shown here is derived from an EMBL/GenBank/DDBJ whole genome shotgun (WGS) entry which is preliminary data.</text>
</comment>
<dbReference type="Pfam" id="PF08327">
    <property type="entry name" value="AHSA1"/>
    <property type="match status" value="1"/>
</dbReference>
<evidence type="ECO:0000313" key="3">
    <source>
        <dbReference type="EMBL" id="GIE24733.1"/>
    </source>
</evidence>
<dbReference type="EMBL" id="BOMN01000112">
    <property type="protein sequence ID" value="GIE24733.1"/>
    <property type="molecule type" value="Genomic_DNA"/>
</dbReference>
<evidence type="ECO:0000256" key="1">
    <source>
        <dbReference type="ARBA" id="ARBA00006817"/>
    </source>
</evidence>
<evidence type="ECO:0000259" key="2">
    <source>
        <dbReference type="Pfam" id="PF08327"/>
    </source>
</evidence>
<dbReference type="CDD" id="cd07814">
    <property type="entry name" value="SRPBCC_CalC_Aha1-like"/>
    <property type="match status" value="1"/>
</dbReference>
<keyword evidence="4" id="KW-1185">Reference proteome</keyword>
<dbReference type="RefSeq" id="WP_203841726.1">
    <property type="nucleotide sequence ID" value="NZ_BAAATV010000009.1"/>
</dbReference>
<sequence>MSEFRIVCEYAYPIEEVWRVLTEPELVAQWTVTGQGGRPEGFAAVAGTRFRLVAKPVMGWRGIVDCEVLEVEEPRLLRYTWVGDEGEAPSFVAYRLEATPTGTRFTWEHTGFSGAGGFFMSRLLRTVRKKMLNEAVPAVLMKQSLRRSS</sequence>
<protein>
    <recommendedName>
        <fullName evidence="2">Activator of Hsp90 ATPase homologue 1/2-like C-terminal domain-containing protein</fullName>
    </recommendedName>
</protein>
<name>A0ABQ4A1M0_9ACTN</name>
<dbReference type="InterPro" id="IPR023393">
    <property type="entry name" value="START-like_dom_sf"/>
</dbReference>
<evidence type="ECO:0000313" key="4">
    <source>
        <dbReference type="Proteomes" id="UP000603200"/>
    </source>
</evidence>
<organism evidence="3 4">
    <name type="scientific">Winogradskya humida</name>
    <dbReference type="NCBI Taxonomy" id="113566"/>
    <lineage>
        <taxon>Bacteria</taxon>
        <taxon>Bacillati</taxon>
        <taxon>Actinomycetota</taxon>
        <taxon>Actinomycetes</taxon>
        <taxon>Micromonosporales</taxon>
        <taxon>Micromonosporaceae</taxon>
        <taxon>Winogradskya</taxon>
    </lineage>
</organism>
<accession>A0ABQ4A1M0</accession>
<dbReference type="InterPro" id="IPR013538">
    <property type="entry name" value="ASHA1/2-like_C"/>
</dbReference>
<feature type="domain" description="Activator of Hsp90 ATPase homologue 1/2-like C-terminal" evidence="2">
    <location>
        <begin position="12"/>
        <end position="113"/>
    </location>
</feature>
<proteinExistence type="inferred from homology"/>
<comment type="similarity">
    <text evidence="1">Belongs to the AHA1 family.</text>
</comment>
<gene>
    <name evidence="3" type="ORF">Ahu01nite_078350</name>
</gene>
<dbReference type="Gene3D" id="3.30.530.20">
    <property type="match status" value="1"/>
</dbReference>